<gene>
    <name evidence="4" type="ORF">CPB84DRAFT_702422</name>
</gene>
<evidence type="ECO:0000313" key="4">
    <source>
        <dbReference type="EMBL" id="KAF8904135.1"/>
    </source>
</evidence>
<dbReference type="PROSITE" id="PS50082">
    <property type="entry name" value="WD_REPEATS_2"/>
    <property type="match status" value="1"/>
</dbReference>
<evidence type="ECO:0000256" key="3">
    <source>
        <dbReference type="PROSITE-ProRule" id="PRU00221"/>
    </source>
</evidence>
<organism evidence="4 5">
    <name type="scientific">Gymnopilus junonius</name>
    <name type="common">Spectacular rustgill mushroom</name>
    <name type="synonym">Gymnopilus spectabilis subsp. junonius</name>
    <dbReference type="NCBI Taxonomy" id="109634"/>
    <lineage>
        <taxon>Eukaryota</taxon>
        <taxon>Fungi</taxon>
        <taxon>Dikarya</taxon>
        <taxon>Basidiomycota</taxon>
        <taxon>Agaricomycotina</taxon>
        <taxon>Agaricomycetes</taxon>
        <taxon>Agaricomycetidae</taxon>
        <taxon>Agaricales</taxon>
        <taxon>Agaricineae</taxon>
        <taxon>Hymenogastraceae</taxon>
        <taxon>Gymnopilus</taxon>
    </lineage>
</organism>
<accession>A0A9P5NTR6</accession>
<sequence>MQNLRGHSKAISSLATGGKTAAIGSQDCNVRVWDITTGDCKWVLIGHAYIVLSVNMDERRAYTASGETIRIWNLQTGECTHIFKFAISSQAAHVNVSSSYLQSFHMDGTLRIWNSISGKFNHQLRRTAVRTFQHDDQKIIQESRGVYTVFRGRICVAKYERSGSQ</sequence>
<dbReference type="SUPFAM" id="SSF50978">
    <property type="entry name" value="WD40 repeat-like"/>
    <property type="match status" value="1"/>
</dbReference>
<dbReference type="InterPro" id="IPR019775">
    <property type="entry name" value="WD40_repeat_CS"/>
</dbReference>
<keyword evidence="5" id="KW-1185">Reference proteome</keyword>
<evidence type="ECO:0000256" key="1">
    <source>
        <dbReference type="ARBA" id="ARBA00022574"/>
    </source>
</evidence>
<dbReference type="PROSITE" id="PS00678">
    <property type="entry name" value="WD_REPEATS_1"/>
    <property type="match status" value="1"/>
</dbReference>
<proteinExistence type="predicted"/>
<dbReference type="AlphaFoldDB" id="A0A9P5NTR6"/>
<evidence type="ECO:0000256" key="2">
    <source>
        <dbReference type="ARBA" id="ARBA00022737"/>
    </source>
</evidence>
<dbReference type="InterPro" id="IPR015943">
    <property type="entry name" value="WD40/YVTN_repeat-like_dom_sf"/>
</dbReference>
<dbReference type="OrthoDB" id="2615105at2759"/>
<protein>
    <submittedName>
        <fullName evidence="4">WD40-repeat-containing domain protein</fullName>
    </submittedName>
</protein>
<dbReference type="InterPro" id="IPR001680">
    <property type="entry name" value="WD40_rpt"/>
</dbReference>
<dbReference type="GO" id="GO:1990234">
    <property type="term" value="C:transferase complex"/>
    <property type="evidence" value="ECO:0007669"/>
    <property type="project" value="UniProtKB-ARBA"/>
</dbReference>
<name>A0A9P5NTR6_GYMJU</name>
<comment type="caution">
    <text evidence="4">The sequence shown here is derived from an EMBL/GenBank/DDBJ whole genome shotgun (WGS) entry which is preliminary data.</text>
</comment>
<dbReference type="Pfam" id="PF00400">
    <property type="entry name" value="WD40"/>
    <property type="match status" value="2"/>
</dbReference>
<keyword evidence="1 3" id="KW-0853">WD repeat</keyword>
<dbReference type="SMART" id="SM00320">
    <property type="entry name" value="WD40"/>
    <property type="match status" value="3"/>
</dbReference>
<dbReference type="Gene3D" id="2.130.10.10">
    <property type="entry name" value="YVTN repeat-like/Quinoprotein amine dehydrogenase"/>
    <property type="match status" value="1"/>
</dbReference>
<dbReference type="EMBL" id="JADNYJ010000027">
    <property type="protein sequence ID" value="KAF8904135.1"/>
    <property type="molecule type" value="Genomic_DNA"/>
</dbReference>
<dbReference type="PANTHER" id="PTHR22847">
    <property type="entry name" value="WD40 REPEAT PROTEIN"/>
    <property type="match status" value="1"/>
</dbReference>
<dbReference type="Proteomes" id="UP000724874">
    <property type="component" value="Unassembled WGS sequence"/>
</dbReference>
<keyword evidence="2" id="KW-0677">Repeat</keyword>
<reference evidence="4" key="1">
    <citation type="submission" date="2020-11" db="EMBL/GenBank/DDBJ databases">
        <authorList>
            <consortium name="DOE Joint Genome Institute"/>
            <person name="Ahrendt S."/>
            <person name="Riley R."/>
            <person name="Andreopoulos W."/>
            <person name="LaButti K."/>
            <person name="Pangilinan J."/>
            <person name="Ruiz-duenas F.J."/>
            <person name="Barrasa J.M."/>
            <person name="Sanchez-Garcia M."/>
            <person name="Camarero S."/>
            <person name="Miyauchi S."/>
            <person name="Serrano A."/>
            <person name="Linde D."/>
            <person name="Babiker R."/>
            <person name="Drula E."/>
            <person name="Ayuso-Fernandez I."/>
            <person name="Pacheco R."/>
            <person name="Padilla G."/>
            <person name="Ferreira P."/>
            <person name="Barriuso J."/>
            <person name="Kellner H."/>
            <person name="Castanera R."/>
            <person name="Alfaro M."/>
            <person name="Ramirez L."/>
            <person name="Pisabarro A.G."/>
            <person name="Kuo A."/>
            <person name="Tritt A."/>
            <person name="Lipzen A."/>
            <person name="He G."/>
            <person name="Yan M."/>
            <person name="Ng V."/>
            <person name="Cullen D."/>
            <person name="Martin F."/>
            <person name="Rosso M.-N."/>
            <person name="Henrissat B."/>
            <person name="Hibbett D."/>
            <person name="Martinez A.T."/>
            <person name="Grigoriev I.V."/>
        </authorList>
    </citation>
    <scope>NUCLEOTIDE SEQUENCE</scope>
    <source>
        <strain evidence="4">AH 44721</strain>
    </source>
</reference>
<dbReference type="PANTHER" id="PTHR22847:SF637">
    <property type="entry name" value="WD REPEAT DOMAIN 5B"/>
    <property type="match status" value="1"/>
</dbReference>
<dbReference type="InterPro" id="IPR036322">
    <property type="entry name" value="WD40_repeat_dom_sf"/>
</dbReference>
<feature type="repeat" description="WD" evidence="3">
    <location>
        <begin position="4"/>
        <end position="43"/>
    </location>
</feature>
<evidence type="ECO:0000313" key="5">
    <source>
        <dbReference type="Proteomes" id="UP000724874"/>
    </source>
</evidence>